<evidence type="ECO:0008006" key="5">
    <source>
        <dbReference type="Google" id="ProtNLM"/>
    </source>
</evidence>
<feature type="region of interest" description="Disordered" evidence="1">
    <location>
        <begin position="350"/>
        <end position="374"/>
    </location>
</feature>
<dbReference type="Proteomes" id="UP000825701">
    <property type="component" value="Chromosome"/>
</dbReference>
<dbReference type="KEGG" id="cmet:K6K41_17140"/>
<evidence type="ECO:0000313" key="4">
    <source>
        <dbReference type="Proteomes" id="UP000825701"/>
    </source>
</evidence>
<dbReference type="RefSeq" id="WP_261401667.1">
    <property type="nucleotide sequence ID" value="NZ_CP081869.1"/>
</dbReference>
<sequence>MKLSRAAVVLAALGCWPAGAATAAQETIEGVTFEAPEAGAGWERKAGTSFTVFQKTIVSDKGRKSSAMIQVAAPLSVGPEQFDANFTQFSTSVTELTKEKPSLKADGLTPAGRRIRTEWRCCARVQGVSVGQRTAGIASDDRQVFVVLLTFNLRGDEGKAAEAAFAGLVRSLKLDPSDGTALVPAKGNGGLEGAFTHLDTGLRLNAFGGTDFYSQSRIKVFDKSGLYSNRLPEDGDLAAHCAKTPADCGLYALKGGGWFSGASEIELRDVVNQYGVIETRTRAFETDGDDVKIGKDRHVRLKPLEDGTPLQGSWRYFFASTGSTAFSSNSVSSERTLTFDTGGRFARTGFTSASSTSDMGGGTTGFTAGGRRPEASGTYRIDGFTLTLTDEAGKVEKLSVFAPDKGSDGLLVINGSNYLKKK</sequence>
<evidence type="ECO:0000256" key="1">
    <source>
        <dbReference type="SAM" id="MobiDB-lite"/>
    </source>
</evidence>
<gene>
    <name evidence="3" type="ORF">K6K41_17140</name>
</gene>
<feature type="compositionally biased region" description="Gly residues" evidence="1">
    <location>
        <begin position="359"/>
        <end position="368"/>
    </location>
</feature>
<accession>A0A9E6UK16</accession>
<feature type="chain" id="PRO_5039314649" description="Lipocalin-like domain-containing protein" evidence="2">
    <location>
        <begin position="21"/>
        <end position="422"/>
    </location>
</feature>
<protein>
    <recommendedName>
        <fullName evidence="5">Lipocalin-like domain-containing protein</fullName>
    </recommendedName>
</protein>
<evidence type="ECO:0000256" key="2">
    <source>
        <dbReference type="SAM" id="SignalP"/>
    </source>
</evidence>
<keyword evidence="2" id="KW-0732">Signal</keyword>
<dbReference type="AlphaFoldDB" id="A0A9E6UK16"/>
<dbReference type="EMBL" id="CP081869">
    <property type="protein sequence ID" value="QZN98711.1"/>
    <property type="molecule type" value="Genomic_DNA"/>
</dbReference>
<feature type="signal peptide" evidence="2">
    <location>
        <begin position="1"/>
        <end position="20"/>
    </location>
</feature>
<organism evidence="3 4">
    <name type="scientific">Chenggangzhangella methanolivorans</name>
    <dbReference type="NCBI Taxonomy" id="1437009"/>
    <lineage>
        <taxon>Bacteria</taxon>
        <taxon>Pseudomonadati</taxon>
        <taxon>Pseudomonadota</taxon>
        <taxon>Alphaproteobacteria</taxon>
        <taxon>Hyphomicrobiales</taxon>
        <taxon>Methylopilaceae</taxon>
        <taxon>Chenggangzhangella</taxon>
    </lineage>
</organism>
<reference evidence="3" key="1">
    <citation type="submission" date="2021-08" db="EMBL/GenBank/DDBJ databases">
        <authorList>
            <person name="Zhang H."/>
            <person name="Xu M."/>
            <person name="Yu Z."/>
            <person name="Yang L."/>
            <person name="Cai Y."/>
        </authorList>
    </citation>
    <scope>NUCLEOTIDE SEQUENCE</scope>
    <source>
        <strain evidence="3">CHL1</strain>
    </source>
</reference>
<evidence type="ECO:0000313" key="3">
    <source>
        <dbReference type="EMBL" id="QZN98711.1"/>
    </source>
</evidence>
<proteinExistence type="predicted"/>
<keyword evidence="4" id="KW-1185">Reference proteome</keyword>
<name>A0A9E6UK16_9HYPH</name>